<evidence type="ECO:0000256" key="1">
    <source>
        <dbReference type="SAM" id="MobiDB-lite"/>
    </source>
</evidence>
<feature type="region of interest" description="Disordered" evidence="1">
    <location>
        <begin position="20"/>
        <end position="61"/>
    </location>
</feature>
<name>B6T473_MAIZE</name>
<organism evidence="2">
    <name type="scientific">Zea mays</name>
    <name type="common">Maize</name>
    <dbReference type="NCBI Taxonomy" id="4577"/>
    <lineage>
        <taxon>Eukaryota</taxon>
        <taxon>Viridiplantae</taxon>
        <taxon>Streptophyta</taxon>
        <taxon>Embryophyta</taxon>
        <taxon>Tracheophyta</taxon>
        <taxon>Spermatophyta</taxon>
        <taxon>Magnoliopsida</taxon>
        <taxon>Liliopsida</taxon>
        <taxon>Poales</taxon>
        <taxon>Poaceae</taxon>
        <taxon>PACMAD clade</taxon>
        <taxon>Panicoideae</taxon>
        <taxon>Andropogonodae</taxon>
        <taxon>Andropogoneae</taxon>
        <taxon>Tripsacinae</taxon>
        <taxon>Zea</taxon>
    </lineage>
</organism>
<accession>B6T473</accession>
<dbReference type="AlphaFoldDB" id="B6T473"/>
<dbReference type="EMBL" id="EU959788">
    <property type="protein sequence ID" value="ACG31906.1"/>
    <property type="molecule type" value="mRNA"/>
</dbReference>
<proteinExistence type="evidence at transcript level"/>
<protein>
    <submittedName>
        <fullName evidence="2">Uncharacterized protein</fullName>
    </submittedName>
</protein>
<feature type="compositionally biased region" description="Basic and acidic residues" evidence="1">
    <location>
        <begin position="24"/>
        <end position="39"/>
    </location>
</feature>
<reference evidence="2" key="1">
    <citation type="journal article" date="2009" name="Plant Mol. Biol.">
        <title>Insights into corn genes derived from large-scale cDNA sequencing.</title>
        <authorList>
            <person name="Alexandrov N.N."/>
            <person name="Brover V.V."/>
            <person name="Freidin S."/>
            <person name="Troukhan M.E."/>
            <person name="Tatarinova T.V."/>
            <person name="Zhang H."/>
            <person name="Swaller T.J."/>
            <person name="Lu Y.P."/>
            <person name="Bouck J."/>
            <person name="Flavell R.B."/>
            <person name="Feldmann K.A."/>
        </authorList>
    </citation>
    <scope>NUCLEOTIDE SEQUENCE</scope>
</reference>
<evidence type="ECO:0000313" key="2">
    <source>
        <dbReference type="EMBL" id="ACG31906.1"/>
    </source>
</evidence>
<sequence>MAGLGKAMYAVGFWIRETGQALDPESHPDHPFHETHGDVEPAGEPDPARHVVRPARVPVLP</sequence>